<keyword evidence="2 5" id="KW-0378">Hydrolase</keyword>
<evidence type="ECO:0000313" key="5">
    <source>
        <dbReference type="EMBL" id="MDF3834788.1"/>
    </source>
</evidence>
<evidence type="ECO:0000256" key="2">
    <source>
        <dbReference type="ARBA" id="ARBA00022801"/>
    </source>
</evidence>
<comment type="caution">
    <text evidence="5">The sequence shown here is derived from an EMBL/GenBank/DDBJ whole genome shotgun (WGS) entry which is preliminary data.</text>
</comment>
<keyword evidence="3" id="KW-0067">ATP-binding</keyword>
<dbReference type="Proteomes" id="UP001216674">
    <property type="component" value="Unassembled WGS sequence"/>
</dbReference>
<keyword evidence="1" id="KW-0547">Nucleotide-binding</keyword>
<evidence type="ECO:0000256" key="3">
    <source>
        <dbReference type="ARBA" id="ARBA00022840"/>
    </source>
</evidence>
<evidence type="ECO:0000259" key="4">
    <source>
        <dbReference type="SMART" id="SM00796"/>
    </source>
</evidence>
<dbReference type="SUPFAM" id="SSF160467">
    <property type="entry name" value="PH0987 N-terminal domain-like"/>
    <property type="match status" value="1"/>
</dbReference>
<organism evidence="5 6">
    <name type="scientific">Cupriavidus basilensis</name>
    <dbReference type="NCBI Taxonomy" id="68895"/>
    <lineage>
        <taxon>Bacteria</taxon>
        <taxon>Pseudomonadati</taxon>
        <taxon>Pseudomonadota</taxon>
        <taxon>Betaproteobacteria</taxon>
        <taxon>Burkholderiales</taxon>
        <taxon>Burkholderiaceae</taxon>
        <taxon>Cupriavidus</taxon>
    </lineage>
</organism>
<proteinExistence type="predicted"/>
<dbReference type="InterPro" id="IPR029000">
    <property type="entry name" value="Cyclophilin-like_dom_sf"/>
</dbReference>
<reference evidence="5 6" key="1">
    <citation type="submission" date="2023-03" db="EMBL/GenBank/DDBJ databases">
        <title>Draft assemblies of triclosan tolerant bacteria isolated from returned activated sludge.</title>
        <authorList>
            <person name="Van Hamelsveld S."/>
        </authorList>
    </citation>
    <scope>NUCLEOTIDE SEQUENCE [LARGE SCALE GENOMIC DNA]</scope>
    <source>
        <strain evidence="5 6">GW210010_S58</strain>
    </source>
</reference>
<dbReference type="PANTHER" id="PTHR34698">
    <property type="entry name" value="5-OXOPROLINASE SUBUNIT B"/>
    <property type="match status" value="1"/>
</dbReference>
<dbReference type="SMART" id="SM00796">
    <property type="entry name" value="AHS1"/>
    <property type="match status" value="1"/>
</dbReference>
<gene>
    <name evidence="5" type="primary">pxpB</name>
    <name evidence="5" type="ORF">P3W85_17755</name>
</gene>
<sequence length="217" mass="23131">MNGAAISLLGTTAVQLVAAPPVCLETQQRIWAFSKEARRWRGVREVVPGMNNVTVLYDVLSIRPDVLQTKMEKAWEAAEGIVIEPSTLVVPVLYGGDFGPDLPAIAEHAGLSVEQVIEIHSNATYQVYFLGAHAGFAYLGGLDSRLHTPRLASPRLRVPAGSVAIGGAQAGVIAQDSPSGWLLLGRTSLKFFDIGKPEPALLAPGDIVRFVPEEAPS</sequence>
<dbReference type="InterPro" id="IPR003833">
    <property type="entry name" value="CT_C_D"/>
</dbReference>
<dbReference type="NCBIfam" id="TIGR00370">
    <property type="entry name" value="5-oxoprolinase subunit PxpB"/>
    <property type="match status" value="1"/>
</dbReference>
<evidence type="ECO:0000256" key="1">
    <source>
        <dbReference type="ARBA" id="ARBA00022741"/>
    </source>
</evidence>
<feature type="domain" description="Carboxyltransferase" evidence="4">
    <location>
        <begin position="4"/>
        <end position="202"/>
    </location>
</feature>
<dbReference type="EMBL" id="JARJLM010000303">
    <property type="protein sequence ID" value="MDF3834788.1"/>
    <property type="molecule type" value="Genomic_DNA"/>
</dbReference>
<dbReference type="EC" id="3.5.2.9" evidence="5"/>
<dbReference type="Gene3D" id="2.40.100.10">
    <property type="entry name" value="Cyclophilin-like"/>
    <property type="match status" value="1"/>
</dbReference>
<dbReference type="SUPFAM" id="SSF50891">
    <property type="entry name" value="Cyclophilin-like"/>
    <property type="match status" value="1"/>
</dbReference>
<keyword evidence="6" id="KW-1185">Reference proteome</keyword>
<protein>
    <submittedName>
        <fullName evidence="5">5-oxoprolinase subunit PxpB</fullName>
        <ecNumber evidence="5">3.5.2.9</ecNumber>
    </submittedName>
</protein>
<name>A0ABT6AQA5_9BURK</name>
<dbReference type="RefSeq" id="WP_276265759.1">
    <property type="nucleotide sequence ID" value="NZ_JARJLM010000303.1"/>
</dbReference>
<dbReference type="InterPro" id="IPR010016">
    <property type="entry name" value="PxpB"/>
</dbReference>
<evidence type="ECO:0000313" key="6">
    <source>
        <dbReference type="Proteomes" id="UP001216674"/>
    </source>
</evidence>
<dbReference type="GO" id="GO:0017168">
    <property type="term" value="F:5-oxoprolinase (ATP-hydrolyzing) activity"/>
    <property type="evidence" value="ECO:0007669"/>
    <property type="project" value="UniProtKB-EC"/>
</dbReference>
<dbReference type="PANTHER" id="PTHR34698:SF2">
    <property type="entry name" value="5-OXOPROLINASE SUBUNIT B"/>
    <property type="match status" value="1"/>
</dbReference>
<accession>A0ABT6AQA5</accession>
<dbReference type="Gene3D" id="3.30.1360.40">
    <property type="match status" value="1"/>
</dbReference>
<dbReference type="Pfam" id="PF02682">
    <property type="entry name" value="CT_C_D"/>
    <property type="match status" value="1"/>
</dbReference>